<keyword evidence="2" id="KW-1185">Reference proteome</keyword>
<accession>A0AAV7V4Q8</accession>
<comment type="caution">
    <text evidence="1">The sequence shown here is derived from an EMBL/GenBank/DDBJ whole genome shotgun (WGS) entry which is preliminary data.</text>
</comment>
<sequence>MARDLVSEQPGPRDARAARDLGSGWTVLPWETPCPLPDRTLQKVLALMAIKSPDIALVQETHLSQLKSGKLMQDWVGEEQYEFAKLRTMRTKMVVGPIYAPNTNSANFLYTLSRLFVEFRHSRLVVGGDWNLALDPNIDQSL</sequence>
<gene>
    <name evidence="1" type="ORF">NDU88_004277</name>
</gene>
<reference evidence="1" key="1">
    <citation type="journal article" date="2022" name="bioRxiv">
        <title>Sequencing and chromosome-scale assembly of the giantPleurodeles waltlgenome.</title>
        <authorList>
            <person name="Brown T."/>
            <person name="Elewa A."/>
            <person name="Iarovenko S."/>
            <person name="Subramanian E."/>
            <person name="Araus A.J."/>
            <person name="Petzold A."/>
            <person name="Susuki M."/>
            <person name="Suzuki K.-i.T."/>
            <person name="Hayashi T."/>
            <person name="Toyoda A."/>
            <person name="Oliveira C."/>
            <person name="Osipova E."/>
            <person name="Leigh N.D."/>
            <person name="Simon A."/>
            <person name="Yun M.H."/>
        </authorList>
    </citation>
    <scope>NUCLEOTIDE SEQUENCE</scope>
    <source>
        <strain evidence="1">20211129_DDA</strain>
        <tissue evidence="1">Liver</tissue>
    </source>
</reference>
<evidence type="ECO:0008006" key="3">
    <source>
        <dbReference type="Google" id="ProtNLM"/>
    </source>
</evidence>
<evidence type="ECO:0000313" key="2">
    <source>
        <dbReference type="Proteomes" id="UP001066276"/>
    </source>
</evidence>
<dbReference type="Proteomes" id="UP001066276">
    <property type="component" value="Chromosome 2_2"/>
</dbReference>
<proteinExistence type="predicted"/>
<organism evidence="1 2">
    <name type="scientific">Pleurodeles waltl</name>
    <name type="common">Iberian ribbed newt</name>
    <dbReference type="NCBI Taxonomy" id="8319"/>
    <lineage>
        <taxon>Eukaryota</taxon>
        <taxon>Metazoa</taxon>
        <taxon>Chordata</taxon>
        <taxon>Craniata</taxon>
        <taxon>Vertebrata</taxon>
        <taxon>Euteleostomi</taxon>
        <taxon>Amphibia</taxon>
        <taxon>Batrachia</taxon>
        <taxon>Caudata</taxon>
        <taxon>Salamandroidea</taxon>
        <taxon>Salamandridae</taxon>
        <taxon>Pleurodelinae</taxon>
        <taxon>Pleurodeles</taxon>
    </lineage>
</organism>
<dbReference type="Gene3D" id="3.60.10.10">
    <property type="entry name" value="Endonuclease/exonuclease/phosphatase"/>
    <property type="match status" value="1"/>
</dbReference>
<protein>
    <recommendedName>
        <fullName evidence="3">Endonuclease/exonuclease/phosphatase domain-containing protein</fullName>
    </recommendedName>
</protein>
<dbReference type="InterPro" id="IPR036691">
    <property type="entry name" value="Endo/exonu/phosph_ase_sf"/>
</dbReference>
<name>A0AAV7V4Q8_PLEWA</name>
<dbReference type="AlphaFoldDB" id="A0AAV7V4Q8"/>
<evidence type="ECO:0000313" key="1">
    <source>
        <dbReference type="EMBL" id="KAJ1194993.1"/>
    </source>
</evidence>
<dbReference type="EMBL" id="JANPWB010000004">
    <property type="protein sequence ID" value="KAJ1194993.1"/>
    <property type="molecule type" value="Genomic_DNA"/>
</dbReference>
<dbReference type="SUPFAM" id="SSF56219">
    <property type="entry name" value="DNase I-like"/>
    <property type="match status" value="1"/>
</dbReference>